<feature type="transmembrane region" description="Helical" evidence="2">
    <location>
        <begin position="22"/>
        <end position="41"/>
    </location>
</feature>
<feature type="coiled-coil region" evidence="1">
    <location>
        <begin position="48"/>
        <end position="75"/>
    </location>
</feature>
<reference evidence="3" key="1">
    <citation type="submission" date="2020-04" db="EMBL/GenBank/DDBJ databases">
        <title>Deep metagenomics examines the oral microbiome during advanced dental caries in children, revealing novel taxa and co-occurrences with host molecules.</title>
        <authorList>
            <person name="Baker J.L."/>
            <person name="Morton J.T."/>
            <person name="Dinis M."/>
            <person name="Alvarez R."/>
            <person name="Tran N.C."/>
            <person name="Knight R."/>
            <person name="Edlund A."/>
        </authorList>
    </citation>
    <scope>NUCLEOTIDE SEQUENCE</scope>
    <source>
        <strain evidence="3">JCVI_23_bin.16</strain>
    </source>
</reference>
<organism evidence="3 4">
    <name type="scientific">Abiotrophia defectiva</name>
    <name type="common">Streptococcus defectivus</name>
    <dbReference type="NCBI Taxonomy" id="46125"/>
    <lineage>
        <taxon>Bacteria</taxon>
        <taxon>Bacillati</taxon>
        <taxon>Bacillota</taxon>
        <taxon>Bacilli</taxon>
        <taxon>Lactobacillales</taxon>
        <taxon>Aerococcaceae</taxon>
        <taxon>Abiotrophia</taxon>
    </lineage>
</organism>
<dbReference type="RefSeq" id="WP_023390911.1">
    <property type="nucleotide sequence ID" value="NZ_CALGLG010000006.1"/>
</dbReference>
<dbReference type="GeneID" id="84816418"/>
<keyword evidence="2" id="KW-0472">Membrane</keyword>
<dbReference type="EMBL" id="JABZFV010000177">
    <property type="protein sequence ID" value="MBF0935268.1"/>
    <property type="molecule type" value="Genomic_DNA"/>
</dbReference>
<proteinExistence type="predicted"/>
<protein>
    <submittedName>
        <fullName evidence="3">Uncharacterized protein</fullName>
    </submittedName>
</protein>
<evidence type="ECO:0000256" key="2">
    <source>
        <dbReference type="SAM" id="Phobius"/>
    </source>
</evidence>
<name>A0A929QT01_ABIDE</name>
<keyword evidence="1" id="KW-0175">Coiled coil</keyword>
<evidence type="ECO:0000256" key="1">
    <source>
        <dbReference type="SAM" id="Coils"/>
    </source>
</evidence>
<dbReference type="Proteomes" id="UP000757900">
    <property type="component" value="Unassembled WGS sequence"/>
</dbReference>
<accession>A0A929QT01</accession>
<dbReference type="AlphaFoldDB" id="A0A929QT01"/>
<keyword evidence="2" id="KW-0812">Transmembrane</keyword>
<evidence type="ECO:0000313" key="4">
    <source>
        <dbReference type="Proteomes" id="UP000757900"/>
    </source>
</evidence>
<keyword evidence="2" id="KW-1133">Transmembrane helix</keyword>
<sequence>MPTHDASQDLSRKINRRLTRSGWVYMLGLVAFLFVAIYAFNQLFQLPMKKKTAEIESLNSRIEEMESRLEQVEASLSIEVPSE</sequence>
<gene>
    <name evidence="3" type="ORF">HXK00_06470</name>
</gene>
<evidence type="ECO:0000313" key="3">
    <source>
        <dbReference type="EMBL" id="MBF0935268.1"/>
    </source>
</evidence>
<comment type="caution">
    <text evidence="3">The sequence shown here is derived from an EMBL/GenBank/DDBJ whole genome shotgun (WGS) entry which is preliminary data.</text>
</comment>